<dbReference type="AlphaFoldDB" id="F0RRQ0"/>
<reference evidence="4" key="1">
    <citation type="submission" date="2011-02" db="EMBL/GenBank/DDBJ databases">
        <title>Complete sequence of Spirochaeta sp. Buddy.</title>
        <authorList>
            <person name="Lucas S."/>
            <person name="Copeland A."/>
            <person name="Lapidus A."/>
            <person name="Cheng J.-F."/>
            <person name="Goodwin L."/>
            <person name="Pitluck S."/>
            <person name="Zeytun A."/>
            <person name="Detter J.C."/>
            <person name="Han C."/>
            <person name="Tapia R."/>
            <person name="Land M."/>
            <person name="Hauser L."/>
            <person name="Kyrpides N."/>
            <person name="Ivanova N."/>
            <person name="Mikhailova N."/>
            <person name="Pagani I."/>
            <person name="Ritalahti K.M."/>
            <person name="Loeffler F.E."/>
            <person name="Woyke T."/>
        </authorList>
    </citation>
    <scope>NUCLEOTIDE SEQUENCE [LARGE SCALE GENOMIC DNA]</scope>
    <source>
        <strain evidence="4">ATCC BAA-1886 / DSM 22777 / Buddy</strain>
    </source>
</reference>
<dbReference type="Gene3D" id="3.30.565.10">
    <property type="entry name" value="Histidine kinase-like ATPase, C-terminal domain"/>
    <property type="match status" value="1"/>
</dbReference>
<dbReference type="HOGENOM" id="CLU_020211_14_2_12"/>
<dbReference type="Pfam" id="PF14501">
    <property type="entry name" value="HATPase_c_5"/>
    <property type="match status" value="1"/>
</dbReference>
<protein>
    <recommendedName>
        <fullName evidence="2">Sensor histidine kinase NatK-like C-terminal domain-containing protein</fullName>
    </recommendedName>
</protein>
<feature type="transmembrane region" description="Helical" evidence="1">
    <location>
        <begin position="36"/>
        <end position="55"/>
    </location>
</feature>
<dbReference type="InterPro" id="IPR036890">
    <property type="entry name" value="HATPase_C_sf"/>
</dbReference>
<dbReference type="EMBL" id="CP002541">
    <property type="protein sequence ID" value="ADY14309.1"/>
    <property type="molecule type" value="Genomic_DNA"/>
</dbReference>
<dbReference type="OrthoDB" id="358728at2"/>
<keyword evidence="1" id="KW-0472">Membrane</keyword>
<evidence type="ECO:0000313" key="3">
    <source>
        <dbReference type="EMBL" id="ADY14309.1"/>
    </source>
</evidence>
<dbReference type="eggNOG" id="COG3290">
    <property type="taxonomic scope" value="Bacteria"/>
</dbReference>
<gene>
    <name evidence="3" type="ordered locus">SpiBuddy_2496</name>
</gene>
<dbReference type="KEGG" id="sbu:SpiBuddy_2496"/>
<feature type="transmembrane region" description="Helical" evidence="1">
    <location>
        <begin position="92"/>
        <end position="116"/>
    </location>
</feature>
<dbReference type="STRING" id="158189.SpiBuddy_2496"/>
<dbReference type="RefSeq" id="WP_013608154.1">
    <property type="nucleotide sequence ID" value="NC_015152.1"/>
</dbReference>
<evidence type="ECO:0000256" key="1">
    <source>
        <dbReference type="SAM" id="Phobius"/>
    </source>
</evidence>
<dbReference type="CDD" id="cd16935">
    <property type="entry name" value="HATPase_AgrC-ComD-like"/>
    <property type="match status" value="1"/>
</dbReference>
<keyword evidence="1" id="KW-1133">Transmembrane helix</keyword>
<feature type="transmembrane region" description="Helical" evidence="1">
    <location>
        <begin position="6"/>
        <end position="24"/>
    </location>
</feature>
<feature type="domain" description="Sensor histidine kinase NatK-like C-terminal" evidence="2">
    <location>
        <begin position="330"/>
        <end position="427"/>
    </location>
</feature>
<name>F0RRQ0_SPHGB</name>
<keyword evidence="1" id="KW-0812">Transmembrane</keyword>
<dbReference type="InterPro" id="IPR032834">
    <property type="entry name" value="NatK-like_C"/>
</dbReference>
<feature type="transmembrane region" description="Helical" evidence="1">
    <location>
        <begin position="61"/>
        <end position="80"/>
    </location>
</feature>
<dbReference type="Proteomes" id="UP000008466">
    <property type="component" value="Chromosome"/>
</dbReference>
<sequence>MQDLISNILRGSVTAVMNVLLLFTLTKSKYGRTSTIVAATLVFLADICSTMYLYLYADLTAVSHVNLLTIIILGIFLKPLSKTSTMQWAFNYLTTMNIMIMIVIASFQIGMLFPFIPHIHTLSRLVLYVLVIFLFNRYLLPLYRSAADNWPIFSVLVICLFLILSYPFYATTDIVGTLQTYRWPLLLLVVLATAAYGTIFYSLKRYSVIHALETENLSMQYEKTLLSQAASTMAQKLDLMDKVVYQNNLASHDRRHIYGMLLQLLQQGETQEAIGCLQVQLATKQPATKVYCENTAVNAVTSYYAEMAEQQGVQTTINLSVPAQLPFDSLEFSMVIANLLENAIEGTLSIQEDRKKCISFHCFQKGRILLEITNPCRENIVLDADGLPISNREGHGIGTKSVVAFAAKYHAELIYNIDQGIFTVQLFM</sequence>
<feature type="transmembrane region" description="Helical" evidence="1">
    <location>
        <begin position="122"/>
        <end position="140"/>
    </location>
</feature>
<proteinExistence type="predicted"/>
<evidence type="ECO:0000259" key="2">
    <source>
        <dbReference type="Pfam" id="PF14501"/>
    </source>
</evidence>
<dbReference type="SUPFAM" id="SSF55874">
    <property type="entry name" value="ATPase domain of HSP90 chaperone/DNA topoisomerase II/histidine kinase"/>
    <property type="match status" value="1"/>
</dbReference>
<accession>F0RRQ0</accession>
<feature type="transmembrane region" description="Helical" evidence="1">
    <location>
        <begin position="152"/>
        <end position="169"/>
    </location>
</feature>
<evidence type="ECO:0000313" key="4">
    <source>
        <dbReference type="Proteomes" id="UP000008466"/>
    </source>
</evidence>
<organism evidence="3 4">
    <name type="scientific">Sphaerochaeta globosa (strain ATCC BAA-1886 / DSM 22777 / Buddy)</name>
    <name type="common">Spirochaeta sp. (strain Buddy)</name>
    <dbReference type="NCBI Taxonomy" id="158189"/>
    <lineage>
        <taxon>Bacteria</taxon>
        <taxon>Pseudomonadati</taxon>
        <taxon>Spirochaetota</taxon>
        <taxon>Spirochaetia</taxon>
        <taxon>Spirochaetales</taxon>
        <taxon>Sphaerochaetaceae</taxon>
        <taxon>Sphaerochaeta</taxon>
    </lineage>
</organism>
<keyword evidence="4" id="KW-1185">Reference proteome</keyword>
<feature type="transmembrane region" description="Helical" evidence="1">
    <location>
        <begin position="181"/>
        <end position="203"/>
    </location>
</feature>